<evidence type="ECO:0000313" key="5">
    <source>
        <dbReference type="EMBL" id="ACL11074.1"/>
    </source>
</evidence>
<accession>B8D4P3</accession>
<organism evidence="5 6">
    <name type="scientific">Desulfurococcus amylolyticus (strain DSM 18924 / JCM 16383 / VKM B-2413 / 1221n)</name>
    <name type="common">Desulfurococcus kamchatkensis</name>
    <dbReference type="NCBI Taxonomy" id="490899"/>
    <lineage>
        <taxon>Archaea</taxon>
        <taxon>Thermoproteota</taxon>
        <taxon>Thermoprotei</taxon>
        <taxon>Desulfurococcales</taxon>
        <taxon>Desulfurococcaceae</taxon>
        <taxon>Desulfurococcus</taxon>
    </lineage>
</organism>
<dbReference type="Proteomes" id="UP000006903">
    <property type="component" value="Chromosome"/>
</dbReference>
<dbReference type="STRING" id="490899.DKAM_0748"/>
<dbReference type="SUPFAM" id="SSF52374">
    <property type="entry name" value="Nucleotidylyl transferase"/>
    <property type="match status" value="1"/>
</dbReference>
<evidence type="ECO:0000256" key="1">
    <source>
        <dbReference type="ARBA" id="ARBA00022679"/>
    </source>
</evidence>
<dbReference type="InterPro" id="IPR023140">
    <property type="entry name" value="DUF357"/>
</dbReference>
<dbReference type="EMBL" id="CP001140">
    <property type="protein sequence ID" value="ACL11074.1"/>
    <property type="molecule type" value="Genomic_DNA"/>
</dbReference>
<dbReference type="InterPro" id="IPR050385">
    <property type="entry name" value="Archaeal_FAD_synthase"/>
</dbReference>
<dbReference type="Gene3D" id="1.20.1270.90">
    <property type="entry name" value="AF1782-like"/>
    <property type="match status" value="1"/>
</dbReference>
<evidence type="ECO:0000256" key="2">
    <source>
        <dbReference type="ARBA" id="ARBA00022695"/>
    </source>
</evidence>
<keyword evidence="2 5" id="KW-0548">Nucleotidyltransferase</keyword>
<evidence type="ECO:0000313" key="6">
    <source>
        <dbReference type="Proteomes" id="UP000006903"/>
    </source>
</evidence>
<dbReference type="HOGENOM" id="CLU_1212640_0_0_2"/>
<evidence type="ECO:0000259" key="4">
    <source>
        <dbReference type="Pfam" id="PF04010"/>
    </source>
</evidence>
<reference evidence="5 6" key="1">
    <citation type="journal article" date="2009" name="J. Bacteriol.">
        <title>Complete genome sequence of the anaerobic, protein-degrading hyperthermophilic crenarchaeon Desulfurococcus kamchatkensis.</title>
        <authorList>
            <person name="Ravin N.V."/>
            <person name="Mardanov A.V."/>
            <person name="Beletsky A.V."/>
            <person name="Kublanov I.V."/>
            <person name="Kolganova T.V."/>
            <person name="Lebedinsky A.V."/>
            <person name="Chernyh N.A."/>
            <person name="Bonch-Osmolovskaya E.A."/>
            <person name="Skryabin K.G."/>
        </authorList>
    </citation>
    <scope>NUCLEOTIDE SEQUENCE [LARGE SCALE GENOMIC DNA]</scope>
    <source>
        <strain evidence="6">DSM 18924 / JCM 16383 / VKM B-2413 / 1221n</strain>
    </source>
</reference>
<sequence>MTTLCDRVKAYIDNVEQVLQQATAIRELDPRHRYIIELACSYASDAKYYLEKNDCFTSLACIAYAEGLLDSLRYQNIISFNWKPLSELLKRPRVLVAGSFEFLHPGHIYLLKRAWELGEVYVVVSRNRNFTRFKGREPIMDEKERLLIVENVKYVSKAIMGDEEDFLKPIVELKPDIVLLGPDQWIQPDELKSLLEKKGLSNVRVEKLESRIGEWSSSRIIERIKNKYC</sequence>
<dbReference type="RefSeq" id="WP_012608415.1">
    <property type="nucleotide sequence ID" value="NC_011766.1"/>
</dbReference>
<feature type="domain" description="Cytidyltransferase-like" evidence="3">
    <location>
        <begin position="96"/>
        <end position="223"/>
    </location>
</feature>
<dbReference type="GeneID" id="7170915"/>
<dbReference type="PANTHER" id="PTHR43793:SF1">
    <property type="entry name" value="FAD SYNTHASE"/>
    <property type="match status" value="1"/>
</dbReference>
<gene>
    <name evidence="5" type="ordered locus">DKAM_0748</name>
</gene>
<dbReference type="Gene3D" id="3.40.50.620">
    <property type="entry name" value="HUPs"/>
    <property type="match status" value="1"/>
</dbReference>
<dbReference type="KEGG" id="dka:DKAM_0748"/>
<protein>
    <submittedName>
        <fullName evidence="5">Glycerol-3-phosphate cytidylyltransferase</fullName>
    </submittedName>
</protein>
<keyword evidence="1 5" id="KW-0808">Transferase</keyword>
<evidence type="ECO:0000259" key="3">
    <source>
        <dbReference type="Pfam" id="PF01467"/>
    </source>
</evidence>
<dbReference type="InterPro" id="IPR004821">
    <property type="entry name" value="Cyt_trans-like"/>
</dbReference>
<dbReference type="InterPro" id="IPR036809">
    <property type="entry name" value="AF1782-like_sf"/>
</dbReference>
<dbReference type="Pfam" id="PF04010">
    <property type="entry name" value="DUF357"/>
    <property type="match status" value="1"/>
</dbReference>
<dbReference type="NCBIfam" id="TIGR00125">
    <property type="entry name" value="cyt_tran_rel"/>
    <property type="match status" value="1"/>
</dbReference>
<proteinExistence type="predicted"/>
<dbReference type="eggNOG" id="arCOG01222">
    <property type="taxonomic scope" value="Archaea"/>
</dbReference>
<feature type="domain" description="DUF357" evidence="4">
    <location>
        <begin position="11"/>
        <end position="77"/>
    </location>
</feature>
<dbReference type="eggNOG" id="arCOG01224">
    <property type="taxonomic scope" value="Archaea"/>
</dbReference>
<dbReference type="SUPFAM" id="SSF158372">
    <property type="entry name" value="AF1782-like"/>
    <property type="match status" value="1"/>
</dbReference>
<dbReference type="AlphaFoldDB" id="B8D4P3"/>
<dbReference type="Pfam" id="PF01467">
    <property type="entry name" value="CTP_transf_like"/>
    <property type="match status" value="1"/>
</dbReference>
<dbReference type="GO" id="GO:0016779">
    <property type="term" value="F:nucleotidyltransferase activity"/>
    <property type="evidence" value="ECO:0007669"/>
    <property type="project" value="UniProtKB-KW"/>
</dbReference>
<dbReference type="InterPro" id="IPR014729">
    <property type="entry name" value="Rossmann-like_a/b/a_fold"/>
</dbReference>
<name>B8D4P3_DESA1</name>
<dbReference type="PANTHER" id="PTHR43793">
    <property type="entry name" value="FAD SYNTHASE"/>
    <property type="match status" value="1"/>
</dbReference>